<dbReference type="Proteomes" id="UP000094580">
    <property type="component" value="Unassembled WGS sequence"/>
</dbReference>
<reference evidence="1 2" key="1">
    <citation type="submission" date="2016-07" db="EMBL/GenBank/DDBJ databases">
        <authorList>
            <person name="Townsley L."/>
            <person name="Shank E.A."/>
        </authorList>
    </citation>
    <scope>NUCLEOTIDE SEQUENCE [LARGE SCALE GENOMIC DNA]</scope>
    <source>
        <strain evidence="1 2">CH01</strain>
    </source>
</reference>
<evidence type="ECO:0000313" key="2">
    <source>
        <dbReference type="Proteomes" id="UP000094580"/>
    </source>
</evidence>
<proteinExistence type="predicted"/>
<name>A0ABX2ZKY9_9BACI</name>
<dbReference type="EMBL" id="MDKC01000036">
    <property type="protein sequence ID" value="ODG89906.1"/>
    <property type="molecule type" value="Genomic_DNA"/>
</dbReference>
<organism evidence="1 2">
    <name type="scientific">Gottfriedia luciferensis</name>
    <dbReference type="NCBI Taxonomy" id="178774"/>
    <lineage>
        <taxon>Bacteria</taxon>
        <taxon>Bacillati</taxon>
        <taxon>Bacillota</taxon>
        <taxon>Bacilli</taxon>
        <taxon>Bacillales</taxon>
        <taxon>Bacillaceae</taxon>
        <taxon>Gottfriedia</taxon>
    </lineage>
</organism>
<accession>A0ABX2ZKY9</accession>
<sequence>MKNNLVNKIPNFRKRSRVMLISTTECSLSMGRDSLASSANLWGLSLPANPIGVEHPFVPINLFIKKSLQ</sequence>
<gene>
    <name evidence="1" type="ORF">BED47_13630</name>
</gene>
<evidence type="ECO:0000313" key="1">
    <source>
        <dbReference type="EMBL" id="ODG89906.1"/>
    </source>
</evidence>
<protein>
    <submittedName>
        <fullName evidence="1">Uncharacterized protein</fullName>
    </submittedName>
</protein>
<keyword evidence="2" id="KW-1185">Reference proteome</keyword>
<comment type="caution">
    <text evidence="1">The sequence shown here is derived from an EMBL/GenBank/DDBJ whole genome shotgun (WGS) entry which is preliminary data.</text>
</comment>